<dbReference type="AlphaFoldDB" id="A0A1U8Q780"/>
<dbReference type="Proteomes" id="UP000189703">
    <property type="component" value="Unplaced"/>
</dbReference>
<dbReference type="KEGG" id="nnu:109114934"/>
<dbReference type="GeneID" id="109114934"/>
<evidence type="ECO:0000256" key="2">
    <source>
        <dbReference type="ARBA" id="ARBA00023289"/>
    </source>
</evidence>
<reference evidence="6" key="1">
    <citation type="submission" date="2025-08" db="UniProtKB">
        <authorList>
            <consortium name="RefSeq"/>
        </authorList>
    </citation>
    <scope>IDENTIFICATION</scope>
</reference>
<keyword evidence="2" id="KW-0636">Prenylation</keyword>
<accession>A0A1U8Q780</accession>
<feature type="compositionally biased region" description="Basic and acidic residues" evidence="4">
    <location>
        <begin position="1"/>
        <end position="12"/>
    </location>
</feature>
<evidence type="ECO:0000256" key="1">
    <source>
        <dbReference type="ARBA" id="ARBA00022723"/>
    </source>
</evidence>
<sequence length="128" mass="14203">MADVKNRTDKNSKSPCTAMSVKEPLRKPYPDSKFTTFIRVEKFSTDMTRNKVTVTGRINPEKILKKLGKNTGKRVETIVIDDKTAASSGDDLDSGDSTIEASLVFDDWGQSIVFTMFSDENPNACSIM</sequence>
<dbReference type="PANTHER" id="PTHR46195">
    <property type="entry name" value="HEAVY METAL-ASSOCIATED ISOPRENYLATED PLANT PROTEIN 7"/>
    <property type="match status" value="1"/>
</dbReference>
<dbReference type="OrthoDB" id="1927097at2759"/>
<feature type="region of interest" description="Disordered" evidence="4">
    <location>
        <begin position="1"/>
        <end position="29"/>
    </location>
</feature>
<proteinExistence type="inferred from homology"/>
<keyword evidence="2" id="KW-0449">Lipoprotein</keyword>
<dbReference type="RefSeq" id="XP_019053935.1">
    <property type="nucleotide sequence ID" value="XM_019198390.1"/>
</dbReference>
<comment type="similarity">
    <text evidence="3">Belongs to the HIPP family.</text>
</comment>
<keyword evidence="1" id="KW-0479">Metal-binding</keyword>
<evidence type="ECO:0000256" key="3">
    <source>
        <dbReference type="ARBA" id="ARBA00024045"/>
    </source>
</evidence>
<name>A0A1U8Q780_NELNU</name>
<dbReference type="InParanoid" id="A0A1U8Q780"/>
<protein>
    <submittedName>
        <fullName evidence="6">Uncharacterized protein LOC109114934</fullName>
    </submittedName>
</protein>
<organism evidence="5 6">
    <name type="scientific">Nelumbo nucifera</name>
    <name type="common">Sacred lotus</name>
    <dbReference type="NCBI Taxonomy" id="4432"/>
    <lineage>
        <taxon>Eukaryota</taxon>
        <taxon>Viridiplantae</taxon>
        <taxon>Streptophyta</taxon>
        <taxon>Embryophyta</taxon>
        <taxon>Tracheophyta</taxon>
        <taxon>Spermatophyta</taxon>
        <taxon>Magnoliopsida</taxon>
        <taxon>Proteales</taxon>
        <taxon>Nelumbonaceae</taxon>
        <taxon>Nelumbo</taxon>
    </lineage>
</organism>
<gene>
    <name evidence="6" type="primary">LOC109114934</name>
</gene>
<evidence type="ECO:0000256" key="4">
    <source>
        <dbReference type="SAM" id="MobiDB-lite"/>
    </source>
</evidence>
<evidence type="ECO:0000313" key="5">
    <source>
        <dbReference type="Proteomes" id="UP000189703"/>
    </source>
</evidence>
<dbReference type="InterPro" id="IPR044577">
    <property type="entry name" value="HIPP4/7/8/17/18/19"/>
</dbReference>
<dbReference type="Gene3D" id="3.30.70.100">
    <property type="match status" value="1"/>
</dbReference>
<dbReference type="GO" id="GO:0046872">
    <property type="term" value="F:metal ion binding"/>
    <property type="evidence" value="ECO:0007669"/>
    <property type="project" value="UniProtKB-KW"/>
</dbReference>
<evidence type="ECO:0000313" key="6">
    <source>
        <dbReference type="RefSeq" id="XP_019053935.1"/>
    </source>
</evidence>
<keyword evidence="5" id="KW-1185">Reference proteome</keyword>
<dbReference type="PANTHER" id="PTHR46195:SF18">
    <property type="entry name" value="SUPEROXIDE DISMUTASE 1 COPPER CHAPERONE-LIKE PROTEIN"/>
    <property type="match status" value="1"/>
</dbReference>
<dbReference type="OMA" id="KYMLFSD"/>